<keyword evidence="5" id="KW-1185">Reference proteome</keyword>
<dbReference type="eggNOG" id="ENOG5032YHR">
    <property type="taxonomic scope" value="Bacteria"/>
</dbReference>
<evidence type="ECO:0000313" key="5">
    <source>
        <dbReference type="Proteomes" id="UP000009320"/>
    </source>
</evidence>
<comment type="similarity">
    <text evidence="1 2">Belongs to the phD/YefM antitoxin family.</text>
</comment>
<dbReference type="InterPro" id="IPR051405">
    <property type="entry name" value="phD/YefM_antitoxin"/>
</dbReference>
<evidence type="ECO:0000313" key="4">
    <source>
        <dbReference type="EMBL" id="CCI82098.1"/>
    </source>
</evidence>
<proteinExistence type="inferred from homology"/>
<dbReference type="Pfam" id="PF02604">
    <property type="entry name" value="PhdYeFM_antitox"/>
    <property type="match status" value="1"/>
</dbReference>
<evidence type="ECO:0000256" key="1">
    <source>
        <dbReference type="ARBA" id="ARBA00009981"/>
    </source>
</evidence>
<dbReference type="InterPro" id="IPR006442">
    <property type="entry name" value="Antitoxin_Phd/YefM"/>
</dbReference>
<dbReference type="EMBL" id="CAKE01000015">
    <property type="protein sequence ID" value="CCI82098.1"/>
    <property type="molecule type" value="Genomic_DNA"/>
</dbReference>
<dbReference type="OrthoDB" id="2418231at2"/>
<dbReference type="PATRIC" id="fig|1423758.3.peg.644"/>
<dbReference type="NCBIfam" id="TIGR01552">
    <property type="entry name" value="phd_fam"/>
    <property type="match status" value="1"/>
</dbReference>
<sequence length="106" mass="11727">MLKTLDVPTTSISDLKKNPGTLFKEAEDQGTGVYVLNRNTPAGIVMSVKDYEAMVKKLDQLEDLLVEKNAASRLANDSGEYYSDEEVRGKNKANASVEIDENDGWE</sequence>
<evidence type="ECO:0000256" key="2">
    <source>
        <dbReference type="RuleBase" id="RU362080"/>
    </source>
</evidence>
<dbReference type="AlphaFoldDB" id="I7IVV4"/>
<dbReference type="Gene3D" id="3.40.1620.10">
    <property type="entry name" value="YefM-like domain"/>
    <property type="match status" value="1"/>
</dbReference>
<dbReference type="PANTHER" id="PTHR33713:SF10">
    <property type="entry name" value="ANTITOXIN YAFN"/>
    <property type="match status" value="1"/>
</dbReference>
<dbReference type="SUPFAM" id="SSF143120">
    <property type="entry name" value="YefM-like"/>
    <property type="match status" value="1"/>
</dbReference>
<feature type="region of interest" description="Disordered" evidence="3">
    <location>
        <begin position="75"/>
        <end position="106"/>
    </location>
</feature>
<dbReference type="Proteomes" id="UP000009320">
    <property type="component" value="Unassembled WGS sequence"/>
</dbReference>
<dbReference type="PANTHER" id="PTHR33713">
    <property type="entry name" value="ANTITOXIN YAFN-RELATED"/>
    <property type="match status" value="1"/>
</dbReference>
<comment type="caution">
    <text evidence="4">The sequence shown here is derived from an EMBL/GenBank/DDBJ whole genome shotgun (WGS) entry which is preliminary data.</text>
</comment>
<dbReference type="STRING" id="1423758.FC41_GL000638"/>
<dbReference type="RefSeq" id="WP_008471081.1">
    <property type="nucleotide sequence ID" value="NZ_AYZP01000014.1"/>
</dbReference>
<name>I7IVV4_9LACO</name>
<protein>
    <recommendedName>
        <fullName evidence="2">Antitoxin</fullName>
    </recommendedName>
</protein>
<evidence type="ECO:0000256" key="3">
    <source>
        <dbReference type="SAM" id="MobiDB-lite"/>
    </source>
</evidence>
<reference evidence="4 5" key="1">
    <citation type="submission" date="2012-06" db="EMBL/GenBank/DDBJ databases">
        <title>Draft Genome Sequence of Lactobacillus hominis Strain CRBIP 24.179T, isolated from human intestine.</title>
        <authorList>
            <person name="Cousin S."/>
            <person name="Ma L."/>
            <person name="Bizet C."/>
            <person name="Loux V."/>
            <person name="Bouchier C."/>
            <person name="Clermont D."/>
            <person name="Creno S."/>
        </authorList>
    </citation>
    <scope>NUCLEOTIDE SEQUENCE [LARGE SCALE GENOMIC DNA]</scope>
    <source>
        <strain evidence="5">CRBIP 24.179T</strain>
    </source>
</reference>
<comment type="function">
    <text evidence="2">Antitoxin component of a type II toxin-antitoxin (TA) system.</text>
</comment>
<dbReference type="GeneID" id="82847320"/>
<accession>I7IVV4</accession>
<gene>
    <name evidence="4" type="ORF">BN55_01985</name>
</gene>
<dbReference type="InterPro" id="IPR036165">
    <property type="entry name" value="YefM-like_sf"/>
</dbReference>
<organism evidence="4 5">
    <name type="scientific">Lactobacillus hominis DSM 23910 = CRBIP 24.179</name>
    <dbReference type="NCBI Taxonomy" id="1423758"/>
    <lineage>
        <taxon>Bacteria</taxon>
        <taxon>Bacillati</taxon>
        <taxon>Bacillota</taxon>
        <taxon>Bacilli</taxon>
        <taxon>Lactobacillales</taxon>
        <taxon>Lactobacillaceae</taxon>
        <taxon>Lactobacillus</taxon>
    </lineage>
</organism>